<dbReference type="CDD" id="cd18316">
    <property type="entry name" value="BTB_POZ_KCTD-like"/>
    <property type="match status" value="1"/>
</dbReference>
<evidence type="ECO:0000313" key="4">
    <source>
        <dbReference type="Proteomes" id="UP001054902"/>
    </source>
</evidence>
<accession>A0AAD3H9M4</accession>
<dbReference type="InterPro" id="IPR011990">
    <property type="entry name" value="TPR-like_helical_dom_sf"/>
</dbReference>
<protein>
    <recommendedName>
        <fullName evidence="2">BTB domain-containing protein</fullName>
    </recommendedName>
</protein>
<feature type="domain" description="BTB" evidence="2">
    <location>
        <begin position="2"/>
        <end position="78"/>
    </location>
</feature>
<dbReference type="InterPro" id="IPR000210">
    <property type="entry name" value="BTB/POZ_dom"/>
</dbReference>
<dbReference type="Pfam" id="PF13424">
    <property type="entry name" value="TPR_12"/>
    <property type="match status" value="2"/>
</dbReference>
<dbReference type="PANTHER" id="PTHR46082">
    <property type="entry name" value="ATP/GTP-BINDING PROTEIN-RELATED"/>
    <property type="match status" value="1"/>
</dbReference>
<dbReference type="SUPFAM" id="SSF54695">
    <property type="entry name" value="POZ domain"/>
    <property type="match status" value="1"/>
</dbReference>
<dbReference type="EMBL" id="BLLK01000049">
    <property type="protein sequence ID" value="GFH55505.1"/>
    <property type="molecule type" value="Genomic_DNA"/>
</dbReference>
<keyword evidence="4" id="KW-1185">Reference proteome</keyword>
<reference evidence="3 4" key="1">
    <citation type="journal article" date="2021" name="Sci. Rep.">
        <title>The genome of the diatom Chaetoceros tenuissimus carries an ancient integrated fragment of an extant virus.</title>
        <authorList>
            <person name="Hongo Y."/>
            <person name="Kimura K."/>
            <person name="Takaki Y."/>
            <person name="Yoshida Y."/>
            <person name="Baba S."/>
            <person name="Kobayashi G."/>
            <person name="Nagasaki K."/>
            <person name="Hano T."/>
            <person name="Tomaru Y."/>
        </authorList>
    </citation>
    <scope>NUCLEOTIDE SEQUENCE [LARGE SCALE GENOMIC DNA]</scope>
    <source>
        <strain evidence="3 4">NIES-3715</strain>
    </source>
</reference>
<comment type="caution">
    <text evidence="3">The sequence shown here is derived from an EMBL/GenBank/DDBJ whole genome shotgun (WGS) entry which is preliminary data.</text>
</comment>
<dbReference type="InterPro" id="IPR003131">
    <property type="entry name" value="T1-type_BTB"/>
</dbReference>
<dbReference type="InterPro" id="IPR019734">
    <property type="entry name" value="TPR_rpt"/>
</dbReference>
<evidence type="ECO:0000313" key="3">
    <source>
        <dbReference type="EMBL" id="GFH55505.1"/>
    </source>
</evidence>
<dbReference type="Proteomes" id="UP001054902">
    <property type="component" value="Unassembled WGS sequence"/>
</dbReference>
<organism evidence="3 4">
    <name type="scientific">Chaetoceros tenuissimus</name>
    <dbReference type="NCBI Taxonomy" id="426638"/>
    <lineage>
        <taxon>Eukaryota</taxon>
        <taxon>Sar</taxon>
        <taxon>Stramenopiles</taxon>
        <taxon>Ochrophyta</taxon>
        <taxon>Bacillariophyta</taxon>
        <taxon>Coscinodiscophyceae</taxon>
        <taxon>Chaetocerotophycidae</taxon>
        <taxon>Chaetocerotales</taxon>
        <taxon>Chaetocerotaceae</taxon>
        <taxon>Chaetoceros</taxon>
    </lineage>
</organism>
<evidence type="ECO:0000256" key="1">
    <source>
        <dbReference type="SAM" id="MobiDB-lite"/>
    </source>
</evidence>
<dbReference type="GO" id="GO:0051260">
    <property type="term" value="P:protein homooligomerization"/>
    <property type="evidence" value="ECO:0007669"/>
    <property type="project" value="InterPro"/>
</dbReference>
<proteinExistence type="predicted"/>
<dbReference type="PANTHER" id="PTHR46082:SF6">
    <property type="entry name" value="AAA+ ATPASE DOMAIN-CONTAINING PROTEIN-RELATED"/>
    <property type="match status" value="1"/>
</dbReference>
<dbReference type="SMART" id="SM00225">
    <property type="entry name" value="BTB"/>
    <property type="match status" value="1"/>
</dbReference>
<sequence length="1120" mass="126140">METVKINVGGRRFEVSRALLKAHPNNSILFFLNDEEEEDVSSQGYDQDGDAEVSFDRDGDMFQYILQYMKDGKVSLPSTVAVDSFIKEMEHYNLEYDKDNIKSETNEDHAEKGDLDSLKESLESMREEEEEAHLVYHSRALARVLYENFIISLAKNHVDESSENRNSLNDKKFYRFTLIMCGHEEKFQREEIQEDKYVKFIEKHGVVAIKAMMNSILKPRFIEITSVVNISSSMAKKRNPPFGFSEGKEDSMPSQDSSPSTESLSSLVTDKAETATSGISKATTLCGSNNSEVATDSSNAYTGRKIEKASRSTAVSTISSSGTRFSFGSSNPTADVDFAPSVESTTSSKGFKFSFGSSTCTSKPISFNFSSKSKESTTKESDAMNKVREAKQSSLMRSDQKVKQTSRSIKTNSPSLFTAYPPSNFDVRIHNVKNQPELNGVIGTILTWISNKERYAVYVSFLQKAISLRPANVVLQTGTVGCITGLQSKPELNRKLGTIKNWVSDFNKYDVQLSCQQVIRIKVENIIVTNFMDRICTSDEAANITSQQMKKSLYNSFDESRTAMRKDLSISLSAAYPPLSTKAPTRISSFLAAFTPLEAAPTAFTFGSSIPAWYSPNTSYTKRSISKKMTTSRPSAFQTKPANTPFLFGAANTKDPNSKSSNIKKSAKPCTNFGISQSNAASSGSKFRKPFSFDKKSFSQGGFQFQIKKENTNAQNKVERMDIQSEEQQFLKNESEIAKNFQKEGKYDEAEPLFRKCHLLSEGILGQRHPDTLSFMSDLASVLEKQGEYEKAETLFSDCLAGREASLGPVHQDTLSSMINLANIYRLQKKYDKAENLYDLCLPKVKSILAYDHQTLLAMYGRSVVYFEKGEKVKAEAELSDCLSKSEKTLGADHPDTLEFKYILAIIHLKNGEIEKARPLLLRVFAKRTATLGSRHPDTIEIMSRLADLYSRQGKYDIAESILKDCLSMNKETYGLNHRMTLTSIFDLAAFYNSRNEYLKSQALYVEWKLIGLNHPLRFQSMIELLQQYMNANDNQCKKSCKDAVERKLRGFVSAPQTPNGADKLNLALFLYDVKQDEEEAIQLLRECLSIRESFRGSHHLDTINTRHILRCYLNRRRIK</sequence>
<feature type="compositionally biased region" description="Polar residues" evidence="1">
    <location>
        <begin position="392"/>
        <end position="408"/>
    </location>
</feature>
<dbReference type="Pfam" id="PF13374">
    <property type="entry name" value="TPR_10"/>
    <property type="match status" value="2"/>
</dbReference>
<dbReference type="SUPFAM" id="SSF48452">
    <property type="entry name" value="TPR-like"/>
    <property type="match status" value="2"/>
</dbReference>
<dbReference type="Pfam" id="PF02214">
    <property type="entry name" value="BTB_2"/>
    <property type="match status" value="1"/>
</dbReference>
<dbReference type="Gene3D" id="3.30.710.10">
    <property type="entry name" value="Potassium Channel Kv1.1, Chain A"/>
    <property type="match status" value="1"/>
</dbReference>
<dbReference type="AlphaFoldDB" id="A0AAD3H9M4"/>
<dbReference type="InterPro" id="IPR011333">
    <property type="entry name" value="SKP1/BTB/POZ_sf"/>
</dbReference>
<feature type="region of interest" description="Disordered" evidence="1">
    <location>
        <begin position="238"/>
        <end position="269"/>
    </location>
</feature>
<gene>
    <name evidence="3" type="ORF">CTEN210_11981</name>
</gene>
<feature type="compositionally biased region" description="Low complexity" evidence="1">
    <location>
        <begin position="252"/>
        <end position="267"/>
    </location>
</feature>
<feature type="compositionally biased region" description="Basic and acidic residues" evidence="1">
    <location>
        <begin position="372"/>
        <end position="391"/>
    </location>
</feature>
<dbReference type="PROSITE" id="PS50097">
    <property type="entry name" value="BTB"/>
    <property type="match status" value="1"/>
</dbReference>
<dbReference type="SMART" id="SM00028">
    <property type="entry name" value="TPR"/>
    <property type="match status" value="5"/>
</dbReference>
<dbReference type="InterPro" id="IPR053137">
    <property type="entry name" value="NLR-like"/>
</dbReference>
<feature type="region of interest" description="Disordered" evidence="1">
    <location>
        <begin position="370"/>
        <end position="408"/>
    </location>
</feature>
<evidence type="ECO:0000259" key="2">
    <source>
        <dbReference type="PROSITE" id="PS50097"/>
    </source>
</evidence>
<dbReference type="Gene3D" id="1.25.40.10">
    <property type="entry name" value="Tetratricopeptide repeat domain"/>
    <property type="match status" value="2"/>
</dbReference>
<name>A0AAD3H9M4_9STRA</name>